<feature type="compositionally biased region" description="Basic residues" evidence="1">
    <location>
        <begin position="244"/>
        <end position="256"/>
    </location>
</feature>
<dbReference type="EMBL" id="CR555306">
    <property type="protein sequence ID" value="CAI06947.1"/>
    <property type="molecule type" value="Genomic_DNA"/>
</dbReference>
<feature type="compositionally biased region" description="Polar residues" evidence="1">
    <location>
        <begin position="15"/>
        <end position="28"/>
    </location>
</feature>
<proteinExistence type="predicted"/>
<feature type="compositionally biased region" description="Basic residues" evidence="1">
    <location>
        <begin position="427"/>
        <end position="440"/>
    </location>
</feature>
<evidence type="ECO:0000313" key="3">
    <source>
        <dbReference type="Proteomes" id="UP000006552"/>
    </source>
</evidence>
<feature type="compositionally biased region" description="Basic residues" evidence="1">
    <location>
        <begin position="1"/>
        <end position="11"/>
    </location>
</feature>
<dbReference type="HOGENOM" id="CLU_622066_0_0_4"/>
<evidence type="ECO:0000256" key="1">
    <source>
        <dbReference type="SAM" id="MobiDB-lite"/>
    </source>
</evidence>
<feature type="compositionally biased region" description="Basic residues" evidence="1">
    <location>
        <begin position="45"/>
        <end position="56"/>
    </location>
</feature>
<feature type="region of interest" description="Disordered" evidence="1">
    <location>
        <begin position="1"/>
        <end position="203"/>
    </location>
</feature>
<sequence length="440" mass="50019">MAAAKRSRSCRVRASFTSSGKMNRSSGLFSRICRHRLPGQPPTRNKNHRVRQHHPQRTAPHAPGHRHPRHGQQQHRPPGRHTYRQPALALQAVQQGHQHDVTQGEGQHPEHPGQQRARRSKSLAEHPGHQPFAARRRDRHHHRPHREKPHRQPTGQPPQLPPARHAATFAHRAHAPQLAEPPQQHIAQGRGEQQAGLGQTGARSVERQILRIDEAPAPATQHHHIPLQQPHRQSTHQQEGPHPAIRHARTRSRRPYQPRAPPEHDHHHQAQRPGREDPAQFPPRQARHNQHDQASGHQAPRALPRGLDPERARRTHPARNQVHHRHATHASQRCGQGRTATAAKHERRHRQPRGHHQDMQQRIRHQPTQLAARGATPHAGAIQQGRPAPLDQNQAQRAQIEQEHVNAEGLGAQDPPQQQQQAERHPGAKPRPQRLPTHRA</sequence>
<accession>Q5P6W4</accession>
<feature type="compositionally biased region" description="Basic residues" evidence="1">
    <location>
        <begin position="345"/>
        <end position="354"/>
    </location>
</feature>
<feature type="compositionally biased region" description="Basic and acidic residues" evidence="1">
    <location>
        <begin position="261"/>
        <end position="278"/>
    </location>
</feature>
<feature type="compositionally biased region" description="Basic and acidic residues" evidence="1">
    <location>
        <begin position="97"/>
        <end position="113"/>
    </location>
</feature>
<keyword evidence="3" id="KW-1185">Reference proteome</keyword>
<organism evidence="2 3">
    <name type="scientific">Aromatoleum aromaticum (strain DSM 19018 / LMG 30748 / EbN1)</name>
    <name type="common">Azoarcus sp. (strain EbN1)</name>
    <dbReference type="NCBI Taxonomy" id="76114"/>
    <lineage>
        <taxon>Bacteria</taxon>
        <taxon>Pseudomonadati</taxon>
        <taxon>Pseudomonadota</taxon>
        <taxon>Betaproteobacteria</taxon>
        <taxon>Rhodocyclales</taxon>
        <taxon>Rhodocyclaceae</taxon>
        <taxon>Aromatoleum</taxon>
    </lineage>
</organism>
<protein>
    <submittedName>
        <fullName evidence="2">Uncharacterized protein</fullName>
    </submittedName>
</protein>
<feature type="compositionally biased region" description="Basic residues" evidence="1">
    <location>
        <begin position="63"/>
        <end position="83"/>
    </location>
</feature>
<gene>
    <name evidence="2" type="ORF">ebA1496</name>
</gene>
<feature type="compositionally biased region" description="Basic residues" evidence="1">
    <location>
        <begin position="313"/>
        <end position="328"/>
    </location>
</feature>
<feature type="compositionally biased region" description="Basic residues" evidence="1">
    <location>
        <begin position="134"/>
        <end position="151"/>
    </location>
</feature>
<dbReference type="AlphaFoldDB" id="Q5P6W4"/>
<feature type="region of interest" description="Disordered" evidence="1">
    <location>
        <begin position="219"/>
        <end position="440"/>
    </location>
</feature>
<name>Q5P6W4_AROAE</name>
<dbReference type="STRING" id="76114.ebA1496"/>
<reference evidence="2 3" key="1">
    <citation type="journal article" date="2005" name="Arch. Microbiol.">
        <title>The genome sequence of an anaerobic aromatic-degrading denitrifying bacterium, strain EbN1.</title>
        <authorList>
            <person name="Rabus R."/>
            <person name="Kube M."/>
            <person name="Heider J."/>
            <person name="Beck A."/>
            <person name="Heitmann K."/>
            <person name="Widdel F."/>
            <person name="Reinhardt R."/>
        </authorList>
    </citation>
    <scope>NUCLEOTIDE SEQUENCE [LARGE SCALE GENOMIC DNA]</scope>
    <source>
        <strain evidence="2 3">EbN1</strain>
    </source>
</reference>
<evidence type="ECO:0000313" key="2">
    <source>
        <dbReference type="EMBL" id="CAI06947.1"/>
    </source>
</evidence>
<dbReference type="Proteomes" id="UP000006552">
    <property type="component" value="Chromosome"/>
</dbReference>
<dbReference type="KEGG" id="eba:ebA1496"/>